<reference evidence="2" key="1">
    <citation type="submission" date="2021-01" db="EMBL/GenBank/DDBJ databases">
        <authorList>
            <consortium name="Genoscope - CEA"/>
            <person name="William W."/>
        </authorList>
    </citation>
    <scope>NUCLEOTIDE SEQUENCE</scope>
</reference>
<protein>
    <submittedName>
        <fullName evidence="2">(rape) hypothetical protein</fullName>
    </submittedName>
</protein>
<sequence>MNHPSIPSLPCKFTRINLIHFFLATLYHPPHSLLLHLHRLPLVPNFQSFSSNAFFLINSFFSHTIFTGSSYTHDTSSLIFFTYADTPSPLPCLIVVGEYQEGVHVLKDGLSVLSKSFSVSHILLLLFLFSEIWFVVAHLINKHSCPNVFEQIYKFVGAQTYKR</sequence>
<keyword evidence="1" id="KW-0472">Membrane</keyword>
<evidence type="ECO:0000256" key="1">
    <source>
        <dbReference type="SAM" id="Phobius"/>
    </source>
</evidence>
<keyword evidence="1" id="KW-0812">Transmembrane</keyword>
<dbReference type="EMBL" id="HG994369">
    <property type="protein sequence ID" value="CAF1932943.1"/>
    <property type="molecule type" value="Genomic_DNA"/>
</dbReference>
<feature type="transmembrane region" description="Helical" evidence="1">
    <location>
        <begin position="122"/>
        <end position="140"/>
    </location>
</feature>
<name>A0A816LJE1_BRANA</name>
<dbReference type="Gramene" id="CDX99306">
    <property type="protein sequence ID" value="CDX99306"/>
    <property type="gene ID" value="GSBRNA2T00107579001"/>
</dbReference>
<dbReference type="AlphaFoldDB" id="A0A816LJE1"/>
<evidence type="ECO:0000313" key="2">
    <source>
        <dbReference type="EMBL" id="CAF1932943.1"/>
    </source>
</evidence>
<accession>A0A816LJE1</accession>
<proteinExistence type="predicted"/>
<organism evidence="2">
    <name type="scientific">Brassica napus</name>
    <name type="common">Rape</name>
    <dbReference type="NCBI Taxonomy" id="3708"/>
    <lineage>
        <taxon>Eukaryota</taxon>
        <taxon>Viridiplantae</taxon>
        <taxon>Streptophyta</taxon>
        <taxon>Embryophyta</taxon>
        <taxon>Tracheophyta</taxon>
        <taxon>Spermatophyta</taxon>
        <taxon>Magnoliopsida</taxon>
        <taxon>eudicotyledons</taxon>
        <taxon>Gunneridae</taxon>
        <taxon>Pentapetalae</taxon>
        <taxon>rosids</taxon>
        <taxon>malvids</taxon>
        <taxon>Brassicales</taxon>
        <taxon>Brassicaceae</taxon>
        <taxon>Brassiceae</taxon>
        <taxon>Brassica</taxon>
    </lineage>
</organism>
<keyword evidence="1" id="KW-1133">Transmembrane helix</keyword>
<dbReference type="Proteomes" id="UP001295469">
    <property type="component" value="Chromosome C05"/>
</dbReference>
<gene>
    <name evidence="2" type="ORF">DARMORV10_C05P46630.1</name>
</gene>